<dbReference type="RefSeq" id="WP_160908069.1">
    <property type="nucleotide sequence ID" value="NZ_WVHS01000004.1"/>
</dbReference>
<dbReference type="PROSITE" id="PS50005">
    <property type="entry name" value="TPR"/>
    <property type="match status" value="2"/>
</dbReference>
<accession>A0A7K1Y1G1</accession>
<evidence type="ECO:0000313" key="7">
    <source>
        <dbReference type="EMBL" id="MXV17061.1"/>
    </source>
</evidence>
<comment type="caution">
    <text evidence="7">The sequence shown here is derived from an EMBL/GenBank/DDBJ whole genome shotgun (WGS) entry which is preliminary data.</text>
</comment>
<dbReference type="Gene3D" id="1.25.40.10">
    <property type="entry name" value="Tetratricopeptide repeat domain"/>
    <property type="match status" value="1"/>
</dbReference>
<feature type="repeat" description="TPR" evidence="3">
    <location>
        <begin position="566"/>
        <end position="599"/>
    </location>
</feature>
<dbReference type="Pfam" id="PF07719">
    <property type="entry name" value="TPR_2"/>
    <property type="match status" value="1"/>
</dbReference>
<dbReference type="Gene3D" id="2.60.120.1130">
    <property type="match status" value="1"/>
</dbReference>
<dbReference type="EMBL" id="WVHS01000004">
    <property type="protein sequence ID" value="MXV17061.1"/>
    <property type="molecule type" value="Genomic_DNA"/>
</dbReference>
<dbReference type="SUPFAM" id="SSF48452">
    <property type="entry name" value="TPR-like"/>
    <property type="match status" value="2"/>
</dbReference>
<dbReference type="SUPFAM" id="SSF54001">
    <property type="entry name" value="Cysteine proteinases"/>
    <property type="match status" value="1"/>
</dbReference>
<feature type="repeat" description="TPR" evidence="3">
    <location>
        <begin position="600"/>
        <end position="633"/>
    </location>
</feature>
<evidence type="ECO:0000256" key="3">
    <source>
        <dbReference type="PROSITE-ProRule" id="PRU00339"/>
    </source>
</evidence>
<dbReference type="AlphaFoldDB" id="A0A7K1Y1G1"/>
<reference evidence="7 8" key="1">
    <citation type="submission" date="2019-11" db="EMBL/GenBank/DDBJ databases">
        <title>Pedobacter sp. HMF7056 Genome sequencing and assembly.</title>
        <authorList>
            <person name="Kang H."/>
            <person name="Kim H."/>
            <person name="Joh K."/>
        </authorList>
    </citation>
    <scope>NUCLEOTIDE SEQUENCE [LARGE SCALE GENOMIC DNA]</scope>
    <source>
        <strain evidence="7 8">HMF7056</strain>
    </source>
</reference>
<organism evidence="7 8">
    <name type="scientific">Hufsiella ginkgonis</name>
    <dbReference type="NCBI Taxonomy" id="2695274"/>
    <lineage>
        <taxon>Bacteria</taxon>
        <taxon>Pseudomonadati</taxon>
        <taxon>Bacteroidota</taxon>
        <taxon>Sphingobacteriia</taxon>
        <taxon>Sphingobacteriales</taxon>
        <taxon>Sphingobacteriaceae</taxon>
        <taxon>Hufsiella</taxon>
    </lineage>
</organism>
<evidence type="ECO:0000259" key="6">
    <source>
        <dbReference type="Pfam" id="PF12969"/>
    </source>
</evidence>
<keyword evidence="2 3" id="KW-0802">TPR repeat</keyword>
<dbReference type="PANTHER" id="PTHR44943:SF8">
    <property type="entry name" value="TPR REPEAT-CONTAINING PROTEIN MJ0263"/>
    <property type="match status" value="1"/>
</dbReference>
<dbReference type="PANTHER" id="PTHR44943">
    <property type="entry name" value="CELLULOSE SYNTHASE OPERON PROTEIN C"/>
    <property type="match status" value="1"/>
</dbReference>
<keyword evidence="8" id="KW-1185">Reference proteome</keyword>
<keyword evidence="1" id="KW-0677">Repeat</keyword>
<evidence type="ECO:0000256" key="1">
    <source>
        <dbReference type="ARBA" id="ARBA00022737"/>
    </source>
</evidence>
<sequence>MQFTTRGLPRKGLLFFVIFLARLVSAEAQNTLKPAWDAFLNNDRAGAKVKFTQALSSPAKSDALLGLALVCEYDASQGNAFSYFKQFYAQQPAPAPYLYALWSTPVLNQGIKKTPDALAFFNQLAQRQDLDGSLVAMANGTISKHYEESLQGQEAVKYTAKMGTISQWQITGEFENISSSGFDKTYETLAKPQADAVFTSKYGAPVKWFTPPFARRDKWFDYAYYFDFSNSVLFAQTFVNSAAEQEVQLRVGVSGSVKTWLNDQLVIAEAEECNNDLDTYIRKVKLHKGYNRILVQIGESTAGNSNFMVRITDEKGVPVSGLSAAASYQPYTKEHTYKVTTIPNFAEAFFEKQVAQSPDDPLNYLLLAKTYMRSDKVYETRHILEKIRKKYPNSTYLNTLMIELFARNDDRTGQETTREDVKTSDPEYPLSLNLFYDNAVEKKNYTDAELYAGKLEKLFGGDEESVLEKKLSIAGFNKKQDELIKVAEYAYGKHPENKTFVTYKYLIEKEVRKNNQEAISVIKKYLAHNEDWELTSTLAQIYFDTGDAPSGLKLYSDAIARDPVSVGLYSKLSRIYYQLQNYAKAEEYVNKAIQIAPYISGYHSQLAAIYNAQDKKENAIAEYHTSLSLSPNDYSAIRELRKLEGKKDVQDYFGKTDALQLVKAAPPASAYPEDNVLILNESVQTVIYPSGGSEEKHSMLARILNSKGLEKWKEYGADVSGWQSYIIETAEVIKSNGTKVPAEVNETEMVFTNLEIGDCINVVYKVYNYSKGKLASKFWSTFYFSHGYPYLNTSYSVLVAKNQPFSYQFSQKEIVPVKTSVDEFDLYTWKQENQPGLLYEDKMPPMKDVANVLHLTTIPAWSYVANWYNDLASAKAKPAYEVKEAVAGLLDGKKGLTDRQKAEMIYNYITRNITYSSVSFRQSGLVPQNPATVLNTRIGDCKDVSTLFVSMCKEAGVSAQLVLVNTRDNGIRSMILPSIDFNHCIAKLALDGKDYYLELTSNYLPFSSIGGGSINSITLDIDNKPTGSALKLLAPLTRKQNVVERKTAIKVDNEDLLVSETNFKVAAATTYTREKYLELSPKDRLKQMQDGIRSTYPSAEVSKLEFKNLENTDHRDTVFTSIDYNIKGDVKKIGGIMIVTLPWSNKALASDFTVTAPRAFPLDLSQLYSNDTESEVISLQVPEGKNVIENLEPVTLSNEFIDYKISLKQVGKVITYSRNFKIKKDLVPADQVMAFNDFYKKIIAADNKQVALR</sequence>
<evidence type="ECO:0000256" key="4">
    <source>
        <dbReference type="SAM" id="SignalP"/>
    </source>
</evidence>
<feature type="domain" description="DUF3857" evidence="6">
    <location>
        <begin position="690"/>
        <end position="835"/>
    </location>
</feature>
<name>A0A7K1Y1G1_9SPHI</name>
<dbReference type="InterPro" id="IPR024618">
    <property type="entry name" value="DUF3857"/>
</dbReference>
<feature type="domain" description="Transglutaminase-like" evidence="5">
    <location>
        <begin position="896"/>
        <end position="990"/>
    </location>
</feature>
<proteinExistence type="predicted"/>
<keyword evidence="4" id="KW-0732">Signal</keyword>
<dbReference type="Pfam" id="PF01841">
    <property type="entry name" value="Transglut_core"/>
    <property type="match status" value="1"/>
</dbReference>
<gene>
    <name evidence="7" type="ORF">GS398_17305</name>
</gene>
<dbReference type="Gene3D" id="2.60.40.3140">
    <property type="match status" value="1"/>
</dbReference>
<dbReference type="Proteomes" id="UP000451233">
    <property type="component" value="Unassembled WGS sequence"/>
</dbReference>
<dbReference type="InterPro" id="IPR038765">
    <property type="entry name" value="Papain-like_cys_pep_sf"/>
</dbReference>
<dbReference type="Gene3D" id="3.10.620.30">
    <property type="match status" value="1"/>
</dbReference>
<evidence type="ECO:0000313" key="8">
    <source>
        <dbReference type="Proteomes" id="UP000451233"/>
    </source>
</evidence>
<evidence type="ECO:0000256" key="2">
    <source>
        <dbReference type="ARBA" id="ARBA00022803"/>
    </source>
</evidence>
<dbReference type="InterPro" id="IPR011990">
    <property type="entry name" value="TPR-like_helical_dom_sf"/>
</dbReference>
<dbReference type="InterPro" id="IPR002931">
    <property type="entry name" value="Transglutaminase-like"/>
</dbReference>
<feature type="signal peptide" evidence="4">
    <location>
        <begin position="1"/>
        <end position="26"/>
    </location>
</feature>
<dbReference type="SMART" id="SM00028">
    <property type="entry name" value="TPR"/>
    <property type="match status" value="3"/>
</dbReference>
<protein>
    <submittedName>
        <fullName evidence="7">Tetratricopeptide repeat protein</fullName>
    </submittedName>
</protein>
<dbReference type="Pfam" id="PF12969">
    <property type="entry name" value="DUF3857"/>
    <property type="match status" value="1"/>
</dbReference>
<dbReference type="InterPro" id="IPR051685">
    <property type="entry name" value="Ycf3/AcsC/BcsC/TPR_MFPF"/>
</dbReference>
<feature type="chain" id="PRO_5029571359" evidence="4">
    <location>
        <begin position="27"/>
        <end position="1253"/>
    </location>
</feature>
<dbReference type="InterPro" id="IPR019734">
    <property type="entry name" value="TPR_rpt"/>
</dbReference>
<dbReference type="InterPro" id="IPR013105">
    <property type="entry name" value="TPR_2"/>
</dbReference>
<evidence type="ECO:0000259" key="5">
    <source>
        <dbReference type="Pfam" id="PF01841"/>
    </source>
</evidence>